<keyword evidence="1" id="KW-0175">Coiled coil</keyword>
<evidence type="ECO:0008006" key="4">
    <source>
        <dbReference type="Google" id="ProtNLM"/>
    </source>
</evidence>
<comment type="caution">
    <text evidence="2">The sequence shown here is derived from an EMBL/GenBank/DDBJ whole genome shotgun (WGS) entry which is preliminary data.</text>
</comment>
<accession>V8BKL9</accession>
<feature type="coiled-coil region" evidence="1">
    <location>
        <begin position="72"/>
        <end position="113"/>
    </location>
</feature>
<name>V8BKL9_9FIRM</name>
<evidence type="ECO:0000313" key="3">
    <source>
        <dbReference type="Proteomes" id="UP000018683"/>
    </source>
</evidence>
<dbReference type="PATRIC" id="fig|1073376.3.peg.2899"/>
<dbReference type="RefSeq" id="WP_023923518.1">
    <property type="nucleotide sequence ID" value="NZ_KI669413.1"/>
</dbReference>
<organism evidence="2 3">
    <name type="scientific">[Ruminococcus] lactaris CC59_002D</name>
    <dbReference type="NCBI Taxonomy" id="1073376"/>
    <lineage>
        <taxon>Bacteria</taxon>
        <taxon>Bacillati</taxon>
        <taxon>Bacillota</taxon>
        <taxon>Clostridia</taxon>
        <taxon>Lachnospirales</taxon>
        <taxon>Lachnospiraceae</taxon>
        <taxon>Mediterraneibacter</taxon>
    </lineage>
</organism>
<gene>
    <name evidence="2" type="ORF">HMPREF1202_02831</name>
</gene>
<evidence type="ECO:0000256" key="1">
    <source>
        <dbReference type="SAM" id="Coils"/>
    </source>
</evidence>
<proteinExistence type="predicted"/>
<dbReference type="AlphaFoldDB" id="V8BKL9"/>
<protein>
    <recommendedName>
        <fullName evidence="4">Helix-turn-helix type 11 domain-containing protein</fullName>
    </recommendedName>
</protein>
<feature type="coiled-coil region" evidence="1">
    <location>
        <begin position="140"/>
        <end position="167"/>
    </location>
</feature>
<reference evidence="2 3" key="1">
    <citation type="submission" date="2013-10" db="EMBL/GenBank/DDBJ databases">
        <title>The Genome Sequence of Ruminococcus lactaris CC59_002D.</title>
        <authorList>
            <consortium name="The Broad Institute Genomics Platform"/>
            <person name="Earl A."/>
            <person name="Allen-Vercoe E."/>
            <person name="Daigneault M."/>
            <person name="Young S.K."/>
            <person name="Zeng Q."/>
            <person name="Gargeya S."/>
            <person name="Fitzgerald M."/>
            <person name="Abouelleil A."/>
            <person name="Alvarado L."/>
            <person name="Chapman S.B."/>
            <person name="Gainer-Dewar J."/>
            <person name="Goldberg J."/>
            <person name="Griggs A."/>
            <person name="Gujja S."/>
            <person name="Hansen M."/>
            <person name="Howarth C."/>
            <person name="Imamovic A."/>
            <person name="Ireland A."/>
            <person name="Larimer J."/>
            <person name="McCowan C."/>
            <person name="Murphy C."/>
            <person name="Pearson M."/>
            <person name="Poon T.W."/>
            <person name="Priest M."/>
            <person name="Roberts A."/>
            <person name="Saif S."/>
            <person name="Shea T."/>
            <person name="Sykes S."/>
            <person name="Wortman J."/>
            <person name="Nusbaum C."/>
            <person name="Birren B."/>
        </authorList>
    </citation>
    <scope>NUCLEOTIDE SEQUENCE [LARGE SCALE GENOMIC DNA]</scope>
    <source>
        <strain evidence="2 3">CC59_002D</strain>
    </source>
</reference>
<dbReference type="HOGENOM" id="CLU_1524062_0_0_9"/>
<evidence type="ECO:0000313" key="2">
    <source>
        <dbReference type="EMBL" id="ETD15322.1"/>
    </source>
</evidence>
<dbReference type="EMBL" id="AZJE01000041">
    <property type="protein sequence ID" value="ETD15322.1"/>
    <property type="molecule type" value="Genomic_DNA"/>
</dbReference>
<sequence>MKTIKQIADELGVSKTAVRNKIENLGLSEKMETNGNRIEVNERQERLIKSAFSQKKSKTENVNKVSEKTETLRLLSDMISTLTEQLQEKDKQIERLQEALGIAQENVKAAQLLQANAEKKLLENKENPLNQEDKGVYDLYAKKQDEWKEAMRKNEELQKELEEEKNKRWWEKLLRK</sequence>
<dbReference type="Proteomes" id="UP000018683">
    <property type="component" value="Unassembled WGS sequence"/>
</dbReference>
<dbReference type="OrthoDB" id="2066274at2"/>
<dbReference type="STRING" id="1073376.HMPREF1202_02831"/>